<dbReference type="RefSeq" id="WP_011421374.1">
    <property type="nucleotide sequence ID" value="NC_007760.1"/>
</dbReference>
<gene>
    <name evidence="2" type="ordered locus">Adeh_2322</name>
</gene>
<dbReference type="EMBL" id="CP000251">
    <property type="protein sequence ID" value="ABC82092.1"/>
    <property type="molecule type" value="Genomic_DNA"/>
</dbReference>
<evidence type="ECO:0000313" key="2">
    <source>
        <dbReference type="EMBL" id="ABC82092.1"/>
    </source>
</evidence>
<accession>Q2IKB2</accession>
<sequence length="138" mass="15581">MDAKRLMELRKLAEQAVADMPAGELKVKAFEVMLAHLLAGEQRTTTSPGGEHAGRPTRNAEQRKEANSLIGRLLVLRGEGLFRNQRAMGEIREELQAHGWHYPLTTLSGALVTLTRRGELRRQRVAQGERKIWKYSNP</sequence>
<dbReference type="HOGENOM" id="CLU_1850979_0_0_7"/>
<organism evidence="2 3">
    <name type="scientific">Anaeromyxobacter dehalogenans (strain 2CP-C)</name>
    <dbReference type="NCBI Taxonomy" id="290397"/>
    <lineage>
        <taxon>Bacteria</taxon>
        <taxon>Pseudomonadati</taxon>
        <taxon>Myxococcota</taxon>
        <taxon>Myxococcia</taxon>
        <taxon>Myxococcales</taxon>
        <taxon>Cystobacterineae</taxon>
        <taxon>Anaeromyxobacteraceae</taxon>
        <taxon>Anaeromyxobacter</taxon>
    </lineage>
</organism>
<protein>
    <submittedName>
        <fullName evidence="2">Uncharacterized protein</fullName>
    </submittedName>
</protein>
<reference evidence="2 3" key="1">
    <citation type="submission" date="2006-01" db="EMBL/GenBank/DDBJ databases">
        <title>Complete sequence of Anaeromyxobacter dehalogenans 2CP-C.</title>
        <authorList>
            <consortium name="US DOE Joint Genome Institute"/>
            <person name="Copeland A."/>
            <person name="Lucas S."/>
            <person name="Lapidus A."/>
            <person name="Barry K."/>
            <person name="Detter J.C."/>
            <person name="Glavina T."/>
            <person name="Hammon N."/>
            <person name="Israni S."/>
            <person name="Pitluck S."/>
            <person name="Brettin T."/>
            <person name="Bruce D."/>
            <person name="Han C."/>
            <person name="Tapia R."/>
            <person name="Gilna P."/>
            <person name="Kiss H."/>
            <person name="Schmutz J."/>
            <person name="Larimer F."/>
            <person name="Land M."/>
            <person name="Kyrpides N."/>
            <person name="Anderson I."/>
            <person name="Sanford R.A."/>
            <person name="Ritalahti K.M."/>
            <person name="Thomas H.S."/>
            <person name="Kirby J.R."/>
            <person name="Zhulin I.B."/>
            <person name="Loeffler F.E."/>
            <person name="Richardson P."/>
        </authorList>
    </citation>
    <scope>NUCLEOTIDE SEQUENCE [LARGE SCALE GENOMIC DNA]</scope>
    <source>
        <strain evidence="2 3">2CP-C</strain>
    </source>
</reference>
<feature type="compositionally biased region" description="Basic and acidic residues" evidence="1">
    <location>
        <begin position="52"/>
        <end position="64"/>
    </location>
</feature>
<dbReference type="KEGG" id="ade:Adeh_2322"/>
<dbReference type="AlphaFoldDB" id="Q2IKB2"/>
<name>Q2IKB2_ANADE</name>
<dbReference type="Proteomes" id="UP000001935">
    <property type="component" value="Chromosome"/>
</dbReference>
<proteinExistence type="predicted"/>
<evidence type="ECO:0000313" key="3">
    <source>
        <dbReference type="Proteomes" id="UP000001935"/>
    </source>
</evidence>
<evidence type="ECO:0000256" key="1">
    <source>
        <dbReference type="SAM" id="MobiDB-lite"/>
    </source>
</evidence>
<feature type="region of interest" description="Disordered" evidence="1">
    <location>
        <begin position="40"/>
        <end position="64"/>
    </location>
</feature>
<dbReference type="STRING" id="290397.Adeh_2322"/>